<evidence type="ECO:0000313" key="1">
    <source>
        <dbReference type="EMBL" id="DAD94105.1"/>
    </source>
</evidence>
<proteinExistence type="predicted"/>
<protein>
    <submittedName>
        <fullName evidence="1">Uncharacterized protein</fullName>
    </submittedName>
</protein>
<dbReference type="EMBL" id="BK015173">
    <property type="protein sequence ID" value="DAD94105.1"/>
    <property type="molecule type" value="Genomic_DNA"/>
</dbReference>
<reference evidence="1" key="1">
    <citation type="journal article" date="2021" name="Proc. Natl. Acad. Sci. U.S.A.">
        <title>A Catalog of Tens of Thousands of Viruses from Human Metagenomes Reveals Hidden Associations with Chronic Diseases.</title>
        <authorList>
            <person name="Tisza M.J."/>
            <person name="Buck C.B."/>
        </authorList>
    </citation>
    <scope>NUCLEOTIDE SEQUENCE</scope>
    <source>
        <strain evidence="1">CtUF252</strain>
    </source>
</reference>
<name>A0A8S5NHF5_9CAUD</name>
<accession>A0A8S5NHF5</accession>
<organism evidence="1">
    <name type="scientific">Siphoviridae sp. ctUF252</name>
    <dbReference type="NCBI Taxonomy" id="2826350"/>
    <lineage>
        <taxon>Viruses</taxon>
        <taxon>Duplodnaviria</taxon>
        <taxon>Heunggongvirae</taxon>
        <taxon>Uroviricota</taxon>
        <taxon>Caudoviricetes</taxon>
    </lineage>
</organism>
<sequence>MKVPEVFEGMKKVKEYTNHVLYEKTITDKWGREHKIKECITYHDLGFTTKQIRDRKINAGLHL</sequence>